<dbReference type="InterPro" id="IPR001792">
    <property type="entry name" value="Acylphosphatase-like_dom"/>
</dbReference>
<proteinExistence type="inferred from homology"/>
<dbReference type="EMBL" id="JAAVJD010000131">
    <property type="protein sequence ID" value="NJQ07098.1"/>
    <property type="molecule type" value="Genomic_DNA"/>
</dbReference>
<dbReference type="Gene3D" id="3.30.70.100">
    <property type="match status" value="1"/>
</dbReference>
<evidence type="ECO:0000256" key="5">
    <source>
        <dbReference type="PROSITE-ProRule" id="PRU00520"/>
    </source>
</evidence>
<dbReference type="PRINTS" id="PR00112">
    <property type="entry name" value="ACYLPHPHTASE"/>
</dbReference>
<keyword evidence="9" id="KW-1185">Reference proteome</keyword>
<evidence type="ECO:0000256" key="6">
    <source>
        <dbReference type="RuleBase" id="RU004168"/>
    </source>
</evidence>
<keyword evidence="5" id="KW-0378">Hydrolase</keyword>
<accession>A0A7X6D2P8</accession>
<dbReference type="SUPFAM" id="SSF54975">
    <property type="entry name" value="Acylphosphatase/BLUF domain-like"/>
    <property type="match status" value="1"/>
</dbReference>
<organism evidence="8 9">
    <name type="scientific">Streptomyces lonarensis</name>
    <dbReference type="NCBI Taxonomy" id="700599"/>
    <lineage>
        <taxon>Bacteria</taxon>
        <taxon>Bacillati</taxon>
        <taxon>Actinomycetota</taxon>
        <taxon>Actinomycetes</taxon>
        <taxon>Kitasatosporales</taxon>
        <taxon>Streptomycetaceae</taxon>
        <taxon>Streptomyces</taxon>
    </lineage>
</organism>
<name>A0A7X6D2P8_9ACTN</name>
<evidence type="ECO:0000259" key="7">
    <source>
        <dbReference type="PROSITE" id="PS51160"/>
    </source>
</evidence>
<dbReference type="InterPro" id="IPR020456">
    <property type="entry name" value="Acylphosphatase"/>
</dbReference>
<protein>
    <recommendedName>
        <fullName evidence="3 5">acylphosphatase</fullName>
        <ecNumber evidence="2 5">3.6.1.7</ecNumber>
    </recommendedName>
</protein>
<evidence type="ECO:0000256" key="3">
    <source>
        <dbReference type="ARBA" id="ARBA00015991"/>
    </source>
</evidence>
<dbReference type="PROSITE" id="PS00151">
    <property type="entry name" value="ACYLPHOSPHATASE_2"/>
    <property type="match status" value="1"/>
</dbReference>
<comment type="catalytic activity">
    <reaction evidence="4 5">
        <text>an acyl phosphate + H2O = a carboxylate + phosphate + H(+)</text>
        <dbReference type="Rhea" id="RHEA:14965"/>
        <dbReference type="ChEBI" id="CHEBI:15377"/>
        <dbReference type="ChEBI" id="CHEBI:15378"/>
        <dbReference type="ChEBI" id="CHEBI:29067"/>
        <dbReference type="ChEBI" id="CHEBI:43474"/>
        <dbReference type="ChEBI" id="CHEBI:59918"/>
        <dbReference type="EC" id="3.6.1.7"/>
    </reaction>
</comment>
<comment type="similarity">
    <text evidence="1 6">Belongs to the acylphosphatase family.</text>
</comment>
<dbReference type="PROSITE" id="PS51160">
    <property type="entry name" value="ACYLPHOSPHATASE_3"/>
    <property type="match status" value="1"/>
</dbReference>
<reference evidence="8 9" key="1">
    <citation type="submission" date="2020-03" db="EMBL/GenBank/DDBJ databases">
        <title>Draft genome of Streptomyces sp. ventii, isolated from the Axial Seamount in the Pacific Ocean, and resequencing of the two type strains Streptomyces lonarensis strain NCL 716 and Streptomyces bohaiensis strain 11A07.</title>
        <authorList>
            <person name="Loughran R.M."/>
            <person name="Pfannmuller K.M."/>
            <person name="Wasson B.J."/>
            <person name="Deadmond M.C."/>
            <person name="Paddock B.E."/>
            <person name="Koyack M.J."/>
            <person name="Gallegos D.A."/>
            <person name="Mitchell E.A."/>
            <person name="Ushijima B."/>
            <person name="Saw J.H."/>
            <person name="Mcphail K.L."/>
            <person name="Videau P."/>
        </authorList>
    </citation>
    <scope>NUCLEOTIDE SEQUENCE [LARGE SCALE GENOMIC DNA]</scope>
    <source>
        <strain evidence="8 9">NCL716</strain>
    </source>
</reference>
<dbReference type="InterPro" id="IPR036046">
    <property type="entry name" value="Acylphosphatase-like_dom_sf"/>
</dbReference>
<dbReference type="RefSeq" id="WP_167971814.1">
    <property type="nucleotide sequence ID" value="NZ_BHZG01000026.1"/>
</dbReference>
<feature type="active site" evidence="5">
    <location>
        <position position="18"/>
    </location>
</feature>
<feature type="domain" description="Acylphosphatase-like" evidence="7">
    <location>
        <begin position="3"/>
        <end position="88"/>
    </location>
</feature>
<evidence type="ECO:0000313" key="9">
    <source>
        <dbReference type="Proteomes" id="UP000578686"/>
    </source>
</evidence>
<dbReference type="GO" id="GO:0003998">
    <property type="term" value="F:acylphosphatase activity"/>
    <property type="evidence" value="ECO:0007669"/>
    <property type="project" value="UniProtKB-EC"/>
</dbReference>
<dbReference type="PANTHER" id="PTHR47268:SF4">
    <property type="entry name" value="ACYLPHOSPHATASE"/>
    <property type="match status" value="1"/>
</dbReference>
<sequence>MIRRHVLVTGRVQGVFYRDSCRREARAAGVTGWVRNLPDGRVEATFEGDPQAVDSLLEWAQRGPEAAVVDHMTVNDEQPVGDTEFVVR</sequence>
<comment type="caution">
    <text evidence="8">The sequence shown here is derived from an EMBL/GenBank/DDBJ whole genome shotgun (WGS) entry which is preliminary data.</text>
</comment>
<dbReference type="AlphaFoldDB" id="A0A7X6D2P8"/>
<feature type="active site" evidence="5">
    <location>
        <position position="36"/>
    </location>
</feature>
<gene>
    <name evidence="8" type="ORF">HCN56_16280</name>
</gene>
<evidence type="ECO:0000313" key="8">
    <source>
        <dbReference type="EMBL" id="NJQ07098.1"/>
    </source>
</evidence>
<dbReference type="InterPro" id="IPR017968">
    <property type="entry name" value="Acylphosphatase_CS"/>
</dbReference>
<evidence type="ECO:0000256" key="1">
    <source>
        <dbReference type="ARBA" id="ARBA00005614"/>
    </source>
</evidence>
<dbReference type="PANTHER" id="PTHR47268">
    <property type="entry name" value="ACYLPHOSPHATASE"/>
    <property type="match status" value="1"/>
</dbReference>
<dbReference type="Pfam" id="PF00708">
    <property type="entry name" value="Acylphosphatase"/>
    <property type="match status" value="1"/>
</dbReference>
<evidence type="ECO:0000256" key="2">
    <source>
        <dbReference type="ARBA" id="ARBA00012150"/>
    </source>
</evidence>
<evidence type="ECO:0000256" key="4">
    <source>
        <dbReference type="ARBA" id="ARBA00047645"/>
    </source>
</evidence>
<dbReference type="EC" id="3.6.1.7" evidence="2 5"/>
<dbReference type="Proteomes" id="UP000578686">
    <property type="component" value="Unassembled WGS sequence"/>
</dbReference>